<keyword evidence="1" id="KW-0472">Membrane</keyword>
<feature type="transmembrane region" description="Helical" evidence="1">
    <location>
        <begin position="78"/>
        <end position="96"/>
    </location>
</feature>
<evidence type="ECO:0000256" key="1">
    <source>
        <dbReference type="SAM" id="Phobius"/>
    </source>
</evidence>
<dbReference type="STRING" id="1130080.SAMN04488113_11625"/>
<feature type="transmembrane region" description="Helical" evidence="1">
    <location>
        <begin position="108"/>
        <end position="129"/>
    </location>
</feature>
<dbReference type="EMBL" id="FNYW01000016">
    <property type="protein sequence ID" value="SEI75013.1"/>
    <property type="molecule type" value="Genomic_DNA"/>
</dbReference>
<evidence type="ECO:0000313" key="2">
    <source>
        <dbReference type="EMBL" id="SEI75013.1"/>
    </source>
</evidence>
<feature type="transmembrane region" description="Helical" evidence="1">
    <location>
        <begin position="15"/>
        <end position="37"/>
    </location>
</feature>
<reference evidence="3" key="1">
    <citation type="submission" date="2016-10" db="EMBL/GenBank/DDBJ databases">
        <authorList>
            <person name="Varghese N."/>
            <person name="Submissions S."/>
        </authorList>
    </citation>
    <scope>NUCLEOTIDE SEQUENCE [LARGE SCALE GENOMIC DNA]</scope>
    <source>
        <strain evidence="3">DSM 25751</strain>
    </source>
</reference>
<dbReference type="RefSeq" id="WP_091634458.1">
    <property type="nucleotide sequence ID" value="NZ_FNYW01000016.1"/>
</dbReference>
<proteinExistence type="predicted"/>
<name>A0A1H6T4I7_9LACT</name>
<dbReference type="OrthoDB" id="2157087at2"/>
<sequence>MNDFDEYQKLIRYQYGTYSFILLLVLTFVNYFLSFIFEIQWAETKELEFMLLAFISVLYFTAMSVYKGAYFRKKQRPIVNASLFTLVGLINIYISVSSSTPLIKNGQVTFNSITLVSGLFLITVPIAYLTRIIVEKRKEAE</sequence>
<keyword evidence="3" id="KW-1185">Reference proteome</keyword>
<dbReference type="AlphaFoldDB" id="A0A1H6T4I7"/>
<evidence type="ECO:0000313" key="3">
    <source>
        <dbReference type="Proteomes" id="UP000198564"/>
    </source>
</evidence>
<keyword evidence="1" id="KW-0812">Transmembrane</keyword>
<organism evidence="2 3">
    <name type="scientific">Alkalibacterium gilvum</name>
    <dbReference type="NCBI Taxonomy" id="1130080"/>
    <lineage>
        <taxon>Bacteria</taxon>
        <taxon>Bacillati</taxon>
        <taxon>Bacillota</taxon>
        <taxon>Bacilli</taxon>
        <taxon>Lactobacillales</taxon>
        <taxon>Carnobacteriaceae</taxon>
        <taxon>Alkalibacterium</taxon>
    </lineage>
</organism>
<feature type="transmembrane region" description="Helical" evidence="1">
    <location>
        <begin position="49"/>
        <end position="66"/>
    </location>
</feature>
<accession>A0A1H6T4I7</accession>
<dbReference type="Proteomes" id="UP000198564">
    <property type="component" value="Unassembled WGS sequence"/>
</dbReference>
<protein>
    <submittedName>
        <fullName evidence="2">Uncharacterized protein</fullName>
    </submittedName>
</protein>
<gene>
    <name evidence="2" type="ORF">SAMN04488113_11625</name>
</gene>
<keyword evidence="1" id="KW-1133">Transmembrane helix</keyword>